<evidence type="ECO:0000256" key="1">
    <source>
        <dbReference type="SAM" id="Phobius"/>
    </source>
</evidence>
<dbReference type="EMBL" id="FOXW01000005">
    <property type="protein sequence ID" value="SFQ32379.1"/>
    <property type="molecule type" value="Genomic_DNA"/>
</dbReference>
<evidence type="ECO:0000313" key="3">
    <source>
        <dbReference type="Proteomes" id="UP000199136"/>
    </source>
</evidence>
<organism evidence="2 3">
    <name type="scientific">Desemzia incerta</name>
    <dbReference type="NCBI Taxonomy" id="82801"/>
    <lineage>
        <taxon>Bacteria</taxon>
        <taxon>Bacillati</taxon>
        <taxon>Bacillota</taxon>
        <taxon>Bacilli</taxon>
        <taxon>Lactobacillales</taxon>
        <taxon>Carnobacteriaceae</taxon>
        <taxon>Desemzia</taxon>
    </lineage>
</organism>
<keyword evidence="1" id="KW-1133">Transmembrane helix</keyword>
<dbReference type="Proteomes" id="UP000199136">
    <property type="component" value="Unassembled WGS sequence"/>
</dbReference>
<dbReference type="AlphaFoldDB" id="A0A1I5XKA5"/>
<keyword evidence="1" id="KW-0472">Membrane</keyword>
<protein>
    <submittedName>
        <fullName evidence="2">Uncharacterized protein</fullName>
    </submittedName>
</protein>
<feature type="transmembrane region" description="Helical" evidence="1">
    <location>
        <begin position="28"/>
        <end position="56"/>
    </location>
</feature>
<evidence type="ECO:0000313" key="2">
    <source>
        <dbReference type="EMBL" id="SFQ32379.1"/>
    </source>
</evidence>
<accession>A0A1I5XKA5</accession>
<dbReference type="RefSeq" id="WP_092480492.1">
    <property type="nucleotide sequence ID" value="NZ_FOXW01000005.1"/>
</dbReference>
<sequence length="66" mass="7811">MWFFVGFLLLAIAVLVYFNEGGPATIEIFGMIGLFIFFMYLELWPLSAIVVIIWVYRKYLKAKRNR</sequence>
<keyword evidence="3" id="KW-1185">Reference proteome</keyword>
<name>A0A1I5XKA5_9LACT</name>
<reference evidence="2 3" key="1">
    <citation type="submission" date="2016-10" db="EMBL/GenBank/DDBJ databases">
        <authorList>
            <person name="de Groot N.N."/>
        </authorList>
    </citation>
    <scope>NUCLEOTIDE SEQUENCE [LARGE SCALE GENOMIC DNA]</scope>
    <source>
        <strain evidence="2 3">DSM 20581</strain>
    </source>
</reference>
<gene>
    <name evidence="2" type="ORF">SAMN04488506_1447</name>
</gene>
<proteinExistence type="predicted"/>
<keyword evidence="1" id="KW-0812">Transmembrane</keyword>